<protein>
    <submittedName>
        <fullName evidence="2">Uncharacterized protein</fullName>
    </submittedName>
</protein>
<evidence type="ECO:0000313" key="2">
    <source>
        <dbReference type="EMBL" id="SFD39949.1"/>
    </source>
</evidence>
<dbReference type="STRING" id="728005.SAMN04488059_15211"/>
<proteinExistence type="predicted"/>
<feature type="transmembrane region" description="Helical" evidence="1">
    <location>
        <begin position="212"/>
        <end position="231"/>
    </location>
</feature>
<feature type="transmembrane region" description="Helical" evidence="1">
    <location>
        <begin position="284"/>
        <end position="304"/>
    </location>
</feature>
<feature type="transmembrane region" description="Helical" evidence="1">
    <location>
        <begin position="356"/>
        <end position="375"/>
    </location>
</feature>
<evidence type="ECO:0000313" key="3">
    <source>
        <dbReference type="Proteomes" id="UP000182258"/>
    </source>
</evidence>
<dbReference type="Proteomes" id="UP000182258">
    <property type="component" value="Unassembled WGS sequence"/>
</dbReference>
<keyword evidence="1" id="KW-0812">Transmembrane</keyword>
<keyword evidence="1" id="KW-1133">Transmembrane helix</keyword>
<organism evidence="2 3">
    <name type="scientific">Devosia psychrophila</name>
    <dbReference type="NCBI Taxonomy" id="728005"/>
    <lineage>
        <taxon>Bacteria</taxon>
        <taxon>Pseudomonadati</taxon>
        <taxon>Pseudomonadota</taxon>
        <taxon>Alphaproteobacteria</taxon>
        <taxon>Hyphomicrobiales</taxon>
        <taxon>Devosiaceae</taxon>
        <taxon>Devosia</taxon>
    </lineage>
</organism>
<feature type="transmembrane region" description="Helical" evidence="1">
    <location>
        <begin position="129"/>
        <end position="152"/>
    </location>
</feature>
<keyword evidence="1" id="KW-0472">Membrane</keyword>
<name>A0A1I1S056_9HYPH</name>
<feature type="transmembrane region" description="Helical" evidence="1">
    <location>
        <begin position="36"/>
        <end position="52"/>
    </location>
</feature>
<accession>A0A1I1S056</accession>
<sequence>MLARIKSLSHFFWRSASSKPALYLCYFARAVRSRPVYSAVLIMALIFLSSWFSKSFVLSPDGRAPLLVLLVSICGLGVRYPRESAPFTILTRTIIVVLSVYVGWEAIAEIPKEYELTGISEAMLGARNWGCWIALAFGIVGWWRPSGGILLLSFLHWQKTALGAELGYNLSWIDYLALVEIGQFLVICLLADRIICTLCRYRPNSKKSTTPFILPTAVVASVGIHFANYFWSAIEKLQLQGGPLSWVFENPTHNLLLAAYEGGHLPISQFGALPALAYQLSDHLFIALNIFILTTQLIGVLAVWSRRGTIFLTIIYDITHIGIFILSGIFFWKWILLNFAIIAATRKSQPFVLPPITRFVGVLMVLIAPMFFNIAKLGWYDTRSFTSITIAATLSDGSQHVLPTNFFGPNSVAFAQLPDSYISGHFGTGTYGATSDYRLFKNGNSCSLPAGVDVGKFKQSDFDRLDKAIRQDHIRRSGKLLSSDWPWYNIFPHHIWSNPFAYANASEIKQEDIRGYRVVVDSVCLSVVGDKVVRDSRYVTFHDVALD</sequence>
<dbReference type="EMBL" id="FOMB01000052">
    <property type="protein sequence ID" value="SFD39949.1"/>
    <property type="molecule type" value="Genomic_DNA"/>
</dbReference>
<feature type="transmembrane region" description="Helical" evidence="1">
    <location>
        <begin position="311"/>
        <end position="336"/>
    </location>
</feature>
<feature type="transmembrane region" description="Helical" evidence="1">
    <location>
        <begin position="64"/>
        <end position="81"/>
    </location>
</feature>
<feature type="transmembrane region" description="Helical" evidence="1">
    <location>
        <begin position="172"/>
        <end position="191"/>
    </location>
</feature>
<evidence type="ECO:0000256" key="1">
    <source>
        <dbReference type="SAM" id="Phobius"/>
    </source>
</evidence>
<gene>
    <name evidence="2" type="ORF">SAMN04488059_15211</name>
</gene>
<reference evidence="2 3" key="1">
    <citation type="submission" date="2016-10" db="EMBL/GenBank/DDBJ databases">
        <authorList>
            <person name="de Groot N.N."/>
        </authorList>
    </citation>
    <scope>NUCLEOTIDE SEQUENCE [LARGE SCALE GENOMIC DNA]</scope>
    <source>
        <strain evidence="2 3">CGMCC 1.10210</strain>
    </source>
</reference>
<dbReference type="AlphaFoldDB" id="A0A1I1S056"/>